<accession>A0A9X1UER2</accession>
<comment type="caution">
    <text evidence="2">The sequence shown here is derived from an EMBL/GenBank/DDBJ whole genome shotgun (WGS) entry which is preliminary data.</text>
</comment>
<name>A0A9X1UER2_9BRAD</name>
<proteinExistence type="predicted"/>
<feature type="signal peptide" evidence="1">
    <location>
        <begin position="1"/>
        <end position="21"/>
    </location>
</feature>
<dbReference type="RefSeq" id="WP_237892036.1">
    <property type="nucleotide sequence ID" value="NZ_JAKLTY010000047.1"/>
</dbReference>
<keyword evidence="1" id="KW-0732">Signal</keyword>
<evidence type="ECO:0000313" key="2">
    <source>
        <dbReference type="EMBL" id="MCG2632714.1"/>
    </source>
</evidence>
<reference evidence="2" key="1">
    <citation type="submission" date="2022-01" db="EMBL/GenBank/DDBJ databases">
        <title>Genome sequnece data of strain Bradyrhizobium sp. nov.</title>
        <authorList>
            <person name="Zhang J."/>
        </authorList>
    </citation>
    <scope>NUCLEOTIDE SEQUENCE</scope>
    <source>
        <strain evidence="2">WYCCWR 13023</strain>
    </source>
</reference>
<organism evidence="2 3">
    <name type="scientific">Bradyrhizobium zhengyangense</name>
    <dbReference type="NCBI Taxonomy" id="2911009"/>
    <lineage>
        <taxon>Bacteria</taxon>
        <taxon>Pseudomonadati</taxon>
        <taxon>Pseudomonadota</taxon>
        <taxon>Alphaproteobacteria</taxon>
        <taxon>Hyphomicrobiales</taxon>
        <taxon>Nitrobacteraceae</taxon>
        <taxon>Bradyrhizobium</taxon>
    </lineage>
</organism>
<sequence>MKRAAIAVSACIGMAPVAAFAADWSLNTSQVETIEASDNLFMRTSPAAAIGSYSTLTANAEALMPTSKLNINVDGNYRKFWGPGVEGAPSESLSWGALGHYEHNEKGSSDREYLETNWRQSSTAFALLNEFGVITNTKGFLDRRTFTGGIDRSITNLDSLSLMATSTHTSYEPSGGGTPVTDTLARGSWRHRFSPITALNASSEYERLNYENAQNSQIEIYRNQLGIDATLSPVLSFRGNIGPIYIVTAGGINPLSGIQGTATNTSGTSSLLGWIGNAVLTYRVLKNTTLAIDIAQSVSSSIVGSLYKSDYVTAVLTHNINSLSTISFSASATRTTSTSPTDFASASVTYGYQLTKDLNAQLTYRYQHRFGTSGGSSIDPITNTPTLAGSGPASANSIVLVVSHHYTVLPHGD</sequence>
<evidence type="ECO:0000313" key="3">
    <source>
        <dbReference type="Proteomes" id="UP001139054"/>
    </source>
</evidence>
<feature type="chain" id="PRO_5040833355" description="Outer membrane beta-barrel protein" evidence="1">
    <location>
        <begin position="22"/>
        <end position="413"/>
    </location>
</feature>
<protein>
    <recommendedName>
        <fullName evidence="4">Outer membrane beta-barrel protein</fullName>
    </recommendedName>
</protein>
<dbReference type="AlphaFoldDB" id="A0A9X1UER2"/>
<dbReference type="EMBL" id="JAKLTY010000047">
    <property type="protein sequence ID" value="MCG2632714.1"/>
    <property type="molecule type" value="Genomic_DNA"/>
</dbReference>
<evidence type="ECO:0008006" key="4">
    <source>
        <dbReference type="Google" id="ProtNLM"/>
    </source>
</evidence>
<dbReference type="Proteomes" id="UP001139054">
    <property type="component" value="Unassembled WGS sequence"/>
</dbReference>
<evidence type="ECO:0000256" key="1">
    <source>
        <dbReference type="SAM" id="SignalP"/>
    </source>
</evidence>
<gene>
    <name evidence="2" type="ORF">L6654_39625</name>
</gene>